<dbReference type="InterPro" id="IPR036928">
    <property type="entry name" value="AS_sf"/>
</dbReference>
<name>A0A9J8C967_CYPCA</name>
<feature type="signal peptide" evidence="1">
    <location>
        <begin position="1"/>
        <end position="30"/>
    </location>
</feature>
<evidence type="ECO:0000313" key="3">
    <source>
        <dbReference type="Proteomes" id="UP001108240"/>
    </source>
</evidence>
<accession>A0A9J8C967</accession>
<evidence type="ECO:0000256" key="1">
    <source>
        <dbReference type="SAM" id="SignalP"/>
    </source>
</evidence>
<dbReference type="PANTHER" id="PTHR43372">
    <property type="entry name" value="FATTY-ACID AMIDE HYDROLASE"/>
    <property type="match status" value="1"/>
</dbReference>
<dbReference type="SUPFAM" id="SSF75304">
    <property type="entry name" value="Amidase signature (AS) enzymes"/>
    <property type="match status" value="1"/>
</dbReference>
<dbReference type="Gene3D" id="3.90.1300.10">
    <property type="entry name" value="Amidase signature (AS) domain"/>
    <property type="match status" value="1"/>
</dbReference>
<dbReference type="GeneTree" id="ENSGT00940000162502"/>
<keyword evidence="1" id="KW-0732">Signal</keyword>
<proteinExistence type="predicted"/>
<dbReference type="PANTHER" id="PTHR43372:SF4">
    <property type="entry name" value="FATTY-ACID AMIDE HYDROLASE 2"/>
    <property type="match status" value="1"/>
</dbReference>
<dbReference type="Ensembl" id="ENSCCRT00000122880.1">
    <property type="protein sequence ID" value="ENSCCRP00000166529.1"/>
    <property type="gene ID" value="ENSCCRG00000037928.2"/>
</dbReference>
<reference evidence="2" key="2">
    <citation type="submission" date="2025-09" db="UniProtKB">
        <authorList>
            <consortium name="Ensembl"/>
        </authorList>
    </citation>
    <scope>IDENTIFICATION</scope>
</reference>
<dbReference type="GO" id="GO:0012505">
    <property type="term" value="C:endomembrane system"/>
    <property type="evidence" value="ECO:0007669"/>
    <property type="project" value="TreeGrafter"/>
</dbReference>
<organism evidence="2 3">
    <name type="scientific">Cyprinus carpio carpio</name>
    <dbReference type="NCBI Taxonomy" id="630221"/>
    <lineage>
        <taxon>Eukaryota</taxon>
        <taxon>Metazoa</taxon>
        <taxon>Chordata</taxon>
        <taxon>Craniata</taxon>
        <taxon>Vertebrata</taxon>
        <taxon>Euteleostomi</taxon>
        <taxon>Actinopterygii</taxon>
        <taxon>Neopterygii</taxon>
        <taxon>Teleostei</taxon>
        <taxon>Ostariophysi</taxon>
        <taxon>Cypriniformes</taxon>
        <taxon>Cyprinidae</taxon>
        <taxon>Cyprininae</taxon>
        <taxon>Cyprinus</taxon>
    </lineage>
</organism>
<feature type="chain" id="PRO_5039955546" evidence="1">
    <location>
        <begin position="31"/>
        <end position="288"/>
    </location>
</feature>
<dbReference type="AlphaFoldDB" id="A0A9J8C967"/>
<sequence length="288" mass="32259">MSWPRDAMLREQHIFLVRVCALALFRLVSPSTKCPKHLPPVRNPLFSLSAVQLAEKIRRRESGGLQSYIDRIQEVNPLLDALVVTMSLQFPPCSGLQNDYLGSGPKCRYAEDPLGESKNVKFFFTVVDDGGAPLTSPVDNQLIQAQKRLDCIIYLMADEGSVWTVWELIKRIFGRSEHTVAAIGKLTSISLEFFFLHFIIFINGVLLYPSHPLLAHKHHHPHFTPHNFSYTSNNCLSLPVTQCPLGLSKERLLLAVQVVVGKLQDHLPLAVALYLEKAFGGWVNPGVV</sequence>
<dbReference type="InterPro" id="IPR052739">
    <property type="entry name" value="FAAH2"/>
</dbReference>
<evidence type="ECO:0000313" key="2">
    <source>
        <dbReference type="Ensembl" id="ENSCCRP00000166529.1"/>
    </source>
</evidence>
<protein>
    <submittedName>
        <fullName evidence="2">Fatty acid amide hydrolase 2b</fullName>
    </submittedName>
</protein>
<dbReference type="Proteomes" id="UP001108240">
    <property type="component" value="Unplaced"/>
</dbReference>
<reference evidence="2" key="1">
    <citation type="submission" date="2025-08" db="UniProtKB">
        <authorList>
            <consortium name="Ensembl"/>
        </authorList>
    </citation>
    <scope>IDENTIFICATION</scope>
</reference>
<keyword evidence="3" id="KW-1185">Reference proteome</keyword>